<keyword evidence="1" id="KW-0472">Membrane</keyword>
<sequence>MLRQLVGTWLVGSVLTGTLAVLFTLDRGELPLTPLAELPVQRMLGVLGLLAALFAALVLLGLSTADASWLPGDGRGVTLWVVLVGTGGFAGWAYAAAVTFAAEFALGTQLVLAYACGGLPFALVAAMLVRPVTVNAVAVGLAAVSLLVGAGLVAGPGLAQECLTLLTTLFHDPLSPSRLVVSGGQL</sequence>
<dbReference type="RefSeq" id="WP_075126534.1">
    <property type="nucleotide sequence ID" value="NZ_MSIE01000029.1"/>
</dbReference>
<keyword evidence="1" id="KW-1133">Transmembrane helix</keyword>
<dbReference type="AlphaFoldDB" id="A0A1Q8CPX7"/>
<gene>
    <name evidence="2" type="ORF">BU204_16295</name>
</gene>
<evidence type="ECO:0000313" key="3">
    <source>
        <dbReference type="Proteomes" id="UP000185596"/>
    </source>
</evidence>
<dbReference type="Proteomes" id="UP000185596">
    <property type="component" value="Unassembled WGS sequence"/>
</dbReference>
<feature type="transmembrane region" description="Helical" evidence="1">
    <location>
        <begin position="77"/>
        <end position="102"/>
    </location>
</feature>
<reference evidence="2 3" key="1">
    <citation type="submission" date="2016-12" db="EMBL/GenBank/DDBJ databases">
        <title>The draft genome sequence of Actinophytocola sp. 11-183.</title>
        <authorList>
            <person name="Wang W."/>
            <person name="Yuan L."/>
        </authorList>
    </citation>
    <scope>NUCLEOTIDE SEQUENCE [LARGE SCALE GENOMIC DNA]</scope>
    <source>
        <strain evidence="2 3">11-183</strain>
    </source>
</reference>
<dbReference type="EMBL" id="MSIE01000029">
    <property type="protein sequence ID" value="OLF16412.1"/>
    <property type="molecule type" value="Genomic_DNA"/>
</dbReference>
<keyword evidence="1" id="KW-0812">Transmembrane</keyword>
<feature type="transmembrane region" description="Helical" evidence="1">
    <location>
        <begin position="108"/>
        <end position="129"/>
    </location>
</feature>
<evidence type="ECO:0000256" key="1">
    <source>
        <dbReference type="SAM" id="Phobius"/>
    </source>
</evidence>
<feature type="transmembrane region" description="Helical" evidence="1">
    <location>
        <begin position="136"/>
        <end position="159"/>
    </location>
</feature>
<evidence type="ECO:0000313" key="2">
    <source>
        <dbReference type="EMBL" id="OLF16412.1"/>
    </source>
</evidence>
<protein>
    <submittedName>
        <fullName evidence="2">Uncharacterized protein</fullName>
    </submittedName>
</protein>
<feature type="transmembrane region" description="Helical" evidence="1">
    <location>
        <begin position="44"/>
        <end position="65"/>
    </location>
</feature>
<keyword evidence="3" id="KW-1185">Reference proteome</keyword>
<dbReference type="STRING" id="1912961.BU204_16295"/>
<comment type="caution">
    <text evidence="2">The sequence shown here is derived from an EMBL/GenBank/DDBJ whole genome shotgun (WGS) entry which is preliminary data.</text>
</comment>
<dbReference type="OrthoDB" id="9961902at2"/>
<accession>A0A1Q8CPX7</accession>
<name>A0A1Q8CPX7_9PSEU</name>
<proteinExistence type="predicted"/>
<organism evidence="2 3">
    <name type="scientific">Actinophytocola xanthii</name>
    <dbReference type="NCBI Taxonomy" id="1912961"/>
    <lineage>
        <taxon>Bacteria</taxon>
        <taxon>Bacillati</taxon>
        <taxon>Actinomycetota</taxon>
        <taxon>Actinomycetes</taxon>
        <taxon>Pseudonocardiales</taxon>
        <taxon>Pseudonocardiaceae</taxon>
    </lineage>
</organism>